<sequence length="338" mass="39002">MMQKFVAMTDDRLFYSLTESSLLDTYLLYGIIGFLIFIAFIGFIVLLATSFCCFYSISSCFCSCPYPRHSSYKLNERAKKEEDKKKHIFLKRHTSDITDFSHLYETYPHLIHSKTTSTANTNNKKFDESCTTINTLVNPISPCSSFRSLNQPASPVQKYVDHSSQSHKEKINLSVKGVDSRPFTYINNANDCTKILRRLPHYDRSTSPSIVSIDMARMSSFETENHNQTHSPCTNIYETVIPITSNNALSDQSAAPIYETEWKHSLKHIMMNRIPLIEKNTISVIELPSLTPDFTPTNQYFQQQYLYERFLANRTKVSDSMRRANMLKRLNDDAAFLY</sequence>
<dbReference type="Proteomes" id="UP000663834">
    <property type="component" value="Unassembled WGS sequence"/>
</dbReference>
<protein>
    <submittedName>
        <fullName evidence="3">Uncharacterized protein</fullName>
    </submittedName>
</protein>
<keyword evidence="1" id="KW-1133">Transmembrane helix</keyword>
<evidence type="ECO:0000313" key="4">
    <source>
        <dbReference type="Proteomes" id="UP000663834"/>
    </source>
</evidence>
<accession>A0A815MKK4</accession>
<name>A0A815MKK4_9BILA</name>
<proteinExistence type="predicted"/>
<evidence type="ECO:0000256" key="1">
    <source>
        <dbReference type="SAM" id="Phobius"/>
    </source>
</evidence>
<dbReference type="EMBL" id="CAJNOV010003228">
    <property type="protein sequence ID" value="CAF1134639.1"/>
    <property type="molecule type" value="Genomic_DNA"/>
</dbReference>
<dbReference type="Proteomes" id="UP000663855">
    <property type="component" value="Unassembled WGS sequence"/>
</dbReference>
<dbReference type="AlphaFoldDB" id="A0A815MKK4"/>
<evidence type="ECO:0000313" key="2">
    <source>
        <dbReference type="EMBL" id="CAF1134639.1"/>
    </source>
</evidence>
<keyword evidence="1" id="KW-0472">Membrane</keyword>
<dbReference type="EMBL" id="CAJNOW010004615">
    <property type="protein sequence ID" value="CAF1423957.1"/>
    <property type="molecule type" value="Genomic_DNA"/>
</dbReference>
<reference evidence="3" key="1">
    <citation type="submission" date="2021-02" db="EMBL/GenBank/DDBJ databases">
        <authorList>
            <person name="Nowell W R."/>
        </authorList>
    </citation>
    <scope>NUCLEOTIDE SEQUENCE</scope>
</reference>
<feature type="transmembrane region" description="Helical" evidence="1">
    <location>
        <begin position="26"/>
        <end position="57"/>
    </location>
</feature>
<organism evidence="3 4">
    <name type="scientific">Rotaria magnacalcarata</name>
    <dbReference type="NCBI Taxonomy" id="392030"/>
    <lineage>
        <taxon>Eukaryota</taxon>
        <taxon>Metazoa</taxon>
        <taxon>Spiralia</taxon>
        <taxon>Gnathifera</taxon>
        <taxon>Rotifera</taxon>
        <taxon>Eurotatoria</taxon>
        <taxon>Bdelloidea</taxon>
        <taxon>Philodinida</taxon>
        <taxon>Philodinidae</taxon>
        <taxon>Rotaria</taxon>
    </lineage>
</organism>
<evidence type="ECO:0000313" key="3">
    <source>
        <dbReference type="EMBL" id="CAF1423957.1"/>
    </source>
</evidence>
<keyword evidence="1" id="KW-0812">Transmembrane</keyword>
<comment type="caution">
    <text evidence="3">The sequence shown here is derived from an EMBL/GenBank/DDBJ whole genome shotgun (WGS) entry which is preliminary data.</text>
</comment>
<dbReference type="OrthoDB" id="10041834at2759"/>
<gene>
    <name evidence="2" type="ORF">CJN711_LOCUS8740</name>
    <name evidence="3" type="ORF">KQP761_LOCUS10712</name>
</gene>